<evidence type="ECO:0000313" key="1">
    <source>
        <dbReference type="EMBL" id="KAF7636831.1"/>
    </source>
</evidence>
<comment type="caution">
    <text evidence="1">The sequence shown here is derived from an EMBL/GenBank/DDBJ whole genome shotgun (WGS) entry which is preliminary data.</text>
</comment>
<sequence length="80" mass="10010">LIKQFEEEFNKIIEENNFNLNELEKFENLEYRLNILLKKLILIMDGWEINYYIKIEFNNEIKRVKSKLHKQRLYLIKTFN</sequence>
<accession>A0A8S9ZV12</accession>
<keyword evidence="2" id="KW-1185">Reference proteome</keyword>
<dbReference type="Proteomes" id="UP000605970">
    <property type="component" value="Unassembled WGS sequence"/>
</dbReference>
<protein>
    <submittedName>
        <fullName evidence="1">Uncharacterized protein</fullName>
    </submittedName>
</protein>
<reference evidence="1" key="1">
    <citation type="journal article" date="2020" name="Ecol. Evol.">
        <title>Genome structure and content of the rice root-knot nematode (Meloidogyne graminicola).</title>
        <authorList>
            <person name="Phan N.T."/>
            <person name="Danchin E.G.J."/>
            <person name="Klopp C."/>
            <person name="Perfus-Barbeoch L."/>
            <person name="Kozlowski D.K."/>
            <person name="Koutsovoulos G.D."/>
            <person name="Lopez-Roques C."/>
            <person name="Bouchez O."/>
            <person name="Zahm M."/>
            <person name="Besnard G."/>
            <person name="Bellafiore S."/>
        </authorList>
    </citation>
    <scope>NUCLEOTIDE SEQUENCE</scope>
    <source>
        <strain evidence="1">VN-18</strain>
    </source>
</reference>
<feature type="non-terminal residue" evidence="1">
    <location>
        <position position="1"/>
    </location>
</feature>
<name>A0A8S9ZV12_9BILA</name>
<organism evidence="1 2">
    <name type="scientific">Meloidogyne graminicola</name>
    <dbReference type="NCBI Taxonomy" id="189291"/>
    <lineage>
        <taxon>Eukaryota</taxon>
        <taxon>Metazoa</taxon>
        <taxon>Ecdysozoa</taxon>
        <taxon>Nematoda</taxon>
        <taxon>Chromadorea</taxon>
        <taxon>Rhabditida</taxon>
        <taxon>Tylenchina</taxon>
        <taxon>Tylenchomorpha</taxon>
        <taxon>Tylenchoidea</taxon>
        <taxon>Meloidogynidae</taxon>
        <taxon>Meloidogyninae</taxon>
        <taxon>Meloidogyne</taxon>
    </lineage>
</organism>
<dbReference type="AlphaFoldDB" id="A0A8S9ZV12"/>
<dbReference type="EMBL" id="JABEBT010000026">
    <property type="protein sequence ID" value="KAF7636831.1"/>
    <property type="molecule type" value="Genomic_DNA"/>
</dbReference>
<gene>
    <name evidence="1" type="ORF">Mgra_00003777</name>
</gene>
<proteinExistence type="predicted"/>
<evidence type="ECO:0000313" key="2">
    <source>
        <dbReference type="Proteomes" id="UP000605970"/>
    </source>
</evidence>